<dbReference type="Proteomes" id="UP000225433">
    <property type="component" value="Unassembled WGS sequence"/>
</dbReference>
<dbReference type="OrthoDB" id="6446248at2"/>
<organism evidence="1 2">
    <name type="scientific">Xenorhabdus hominickii</name>
    <dbReference type="NCBI Taxonomy" id="351679"/>
    <lineage>
        <taxon>Bacteria</taxon>
        <taxon>Pseudomonadati</taxon>
        <taxon>Pseudomonadota</taxon>
        <taxon>Gammaproteobacteria</taxon>
        <taxon>Enterobacterales</taxon>
        <taxon>Morganellaceae</taxon>
        <taxon>Xenorhabdus</taxon>
    </lineage>
</organism>
<sequence>MIKLMDNQLTGQKMMSQERERLKSFARECESKNDTETLSKTLIMMAHWFRQGSTIAFTEYASQWTEAQKNRTDGNASTEAMQNEWQFTGRRCIEDGGSDYWQQGITSHKPEDWINKPIEGQIIQALNWLIIQFPHFSTDGLATRRGKEYEHQPQQLIGSVMFYREVESCLRWLARHNLMDAKTKQISKTGYSTSYKFKHIVERENANQFSHTDEPFYIRNVAFIVAMVIAGYKVCAEDTGSMNALFNISKAEIKKSGILN</sequence>
<dbReference type="RefSeq" id="WP_145957479.1">
    <property type="nucleotide sequence ID" value="NZ_CAWNQJ010000101.1"/>
</dbReference>
<reference evidence="1 2" key="1">
    <citation type="journal article" date="2017" name="Nat. Microbiol.">
        <title>Natural product diversity associated with the nematode symbionts Photorhabdus and Xenorhabdus.</title>
        <authorList>
            <person name="Tobias N.J."/>
            <person name="Wolff H."/>
            <person name="Djahanschiri B."/>
            <person name="Grundmann F."/>
            <person name="Kronenwerth M."/>
            <person name="Shi Y.M."/>
            <person name="Simonyi S."/>
            <person name="Grun P."/>
            <person name="Shapiro-Ilan D."/>
            <person name="Pidot S.J."/>
            <person name="Stinear T.P."/>
            <person name="Ebersberger I."/>
            <person name="Bode H.B."/>
        </authorList>
    </citation>
    <scope>NUCLEOTIDE SEQUENCE [LARGE SCALE GENOMIC DNA]</scope>
    <source>
        <strain evidence="1 2">DSM 17903</strain>
    </source>
</reference>
<evidence type="ECO:0000313" key="2">
    <source>
        <dbReference type="Proteomes" id="UP000225433"/>
    </source>
</evidence>
<evidence type="ECO:0000313" key="1">
    <source>
        <dbReference type="EMBL" id="PHM52913.1"/>
    </source>
</evidence>
<proteinExistence type="predicted"/>
<gene>
    <name evidence="1" type="ORF">Xhom_03795</name>
</gene>
<protein>
    <submittedName>
        <fullName evidence="1">Uncharacterized protein</fullName>
    </submittedName>
</protein>
<comment type="caution">
    <text evidence="1">The sequence shown here is derived from an EMBL/GenBank/DDBJ whole genome shotgun (WGS) entry which is preliminary data.</text>
</comment>
<accession>A0A2G0Q112</accession>
<dbReference type="EMBL" id="NJAI01000007">
    <property type="protein sequence ID" value="PHM52913.1"/>
    <property type="molecule type" value="Genomic_DNA"/>
</dbReference>
<dbReference type="AlphaFoldDB" id="A0A2G0Q112"/>
<name>A0A2G0Q112_XENHO</name>